<reference evidence="1 2" key="1">
    <citation type="journal article" date="2017" name="Nat. Commun.">
        <title>Genome assembly with in vitro proximity ligation data and whole-genome triplication in lettuce.</title>
        <authorList>
            <person name="Reyes-Chin-Wo S."/>
            <person name="Wang Z."/>
            <person name="Yang X."/>
            <person name="Kozik A."/>
            <person name="Arikit S."/>
            <person name="Song C."/>
            <person name="Xia L."/>
            <person name="Froenicke L."/>
            <person name="Lavelle D.O."/>
            <person name="Truco M.J."/>
            <person name="Xia R."/>
            <person name="Zhu S."/>
            <person name="Xu C."/>
            <person name="Xu H."/>
            <person name="Xu X."/>
            <person name="Cox K."/>
            <person name="Korf I."/>
            <person name="Meyers B.C."/>
            <person name="Michelmore R.W."/>
        </authorList>
    </citation>
    <scope>NUCLEOTIDE SEQUENCE [LARGE SCALE GENOMIC DNA]</scope>
    <source>
        <strain evidence="2">cv. Salinas</strain>
        <tissue evidence="1">Seedlings</tissue>
    </source>
</reference>
<proteinExistence type="predicted"/>
<accession>A0A9R1UQ37</accession>
<gene>
    <name evidence="1" type="ORF">LSAT_V11C800448140</name>
</gene>
<keyword evidence="2" id="KW-1185">Reference proteome</keyword>
<evidence type="ECO:0000313" key="2">
    <source>
        <dbReference type="Proteomes" id="UP000235145"/>
    </source>
</evidence>
<dbReference type="AlphaFoldDB" id="A0A9R1UQ37"/>
<organism evidence="1 2">
    <name type="scientific">Lactuca sativa</name>
    <name type="common">Garden lettuce</name>
    <dbReference type="NCBI Taxonomy" id="4236"/>
    <lineage>
        <taxon>Eukaryota</taxon>
        <taxon>Viridiplantae</taxon>
        <taxon>Streptophyta</taxon>
        <taxon>Embryophyta</taxon>
        <taxon>Tracheophyta</taxon>
        <taxon>Spermatophyta</taxon>
        <taxon>Magnoliopsida</taxon>
        <taxon>eudicotyledons</taxon>
        <taxon>Gunneridae</taxon>
        <taxon>Pentapetalae</taxon>
        <taxon>asterids</taxon>
        <taxon>campanulids</taxon>
        <taxon>Asterales</taxon>
        <taxon>Asteraceae</taxon>
        <taxon>Cichorioideae</taxon>
        <taxon>Cichorieae</taxon>
        <taxon>Lactucinae</taxon>
        <taxon>Lactuca</taxon>
    </lineage>
</organism>
<sequence>MKSCVTKGYIMEDTPYMCQTPPQNPPLLYSFPYSKPLHRLRRLPHEVCGFHICSLNMGVPMFKWKIEVHDKLGILQHPDPTGHGLGTETIVEAASGDPALLTC</sequence>
<evidence type="ECO:0000313" key="1">
    <source>
        <dbReference type="EMBL" id="KAJ0191264.1"/>
    </source>
</evidence>
<dbReference type="Proteomes" id="UP000235145">
    <property type="component" value="Unassembled WGS sequence"/>
</dbReference>
<comment type="caution">
    <text evidence="1">The sequence shown here is derived from an EMBL/GenBank/DDBJ whole genome shotgun (WGS) entry which is preliminary data.</text>
</comment>
<dbReference type="EMBL" id="NBSK02000008">
    <property type="protein sequence ID" value="KAJ0191264.1"/>
    <property type="molecule type" value="Genomic_DNA"/>
</dbReference>
<name>A0A9R1UQ37_LACSA</name>
<protein>
    <submittedName>
        <fullName evidence="1">Uncharacterized protein</fullName>
    </submittedName>
</protein>